<dbReference type="AlphaFoldDB" id="A0AAN6RMQ8"/>
<evidence type="ECO:0000256" key="1">
    <source>
        <dbReference type="SAM" id="MobiDB-lite"/>
    </source>
</evidence>
<accession>A0AAN6RMQ8</accession>
<feature type="region of interest" description="Disordered" evidence="1">
    <location>
        <begin position="178"/>
        <end position="230"/>
    </location>
</feature>
<keyword evidence="3" id="KW-1185">Reference proteome</keyword>
<proteinExistence type="predicted"/>
<organism evidence="2 3">
    <name type="scientific">Staphylotrichum tortipilum</name>
    <dbReference type="NCBI Taxonomy" id="2831512"/>
    <lineage>
        <taxon>Eukaryota</taxon>
        <taxon>Fungi</taxon>
        <taxon>Dikarya</taxon>
        <taxon>Ascomycota</taxon>
        <taxon>Pezizomycotina</taxon>
        <taxon>Sordariomycetes</taxon>
        <taxon>Sordariomycetidae</taxon>
        <taxon>Sordariales</taxon>
        <taxon>Chaetomiaceae</taxon>
        <taxon>Staphylotrichum</taxon>
    </lineage>
</organism>
<evidence type="ECO:0000313" key="3">
    <source>
        <dbReference type="Proteomes" id="UP001303889"/>
    </source>
</evidence>
<gene>
    <name evidence="2" type="ORF">C8A05DRAFT_48494</name>
</gene>
<evidence type="ECO:0000313" key="2">
    <source>
        <dbReference type="EMBL" id="KAK3896389.1"/>
    </source>
</evidence>
<protein>
    <submittedName>
        <fullName evidence="2">Uncharacterized protein</fullName>
    </submittedName>
</protein>
<name>A0AAN6RMQ8_9PEZI</name>
<comment type="caution">
    <text evidence="2">The sequence shown here is derived from an EMBL/GenBank/DDBJ whole genome shotgun (WGS) entry which is preliminary data.</text>
</comment>
<dbReference type="Proteomes" id="UP001303889">
    <property type="component" value="Unassembled WGS sequence"/>
</dbReference>
<reference evidence="2" key="1">
    <citation type="journal article" date="2023" name="Mol. Phylogenet. Evol.">
        <title>Genome-scale phylogeny and comparative genomics of the fungal order Sordariales.</title>
        <authorList>
            <person name="Hensen N."/>
            <person name="Bonometti L."/>
            <person name="Westerberg I."/>
            <person name="Brannstrom I.O."/>
            <person name="Guillou S."/>
            <person name="Cros-Aarteil S."/>
            <person name="Calhoun S."/>
            <person name="Haridas S."/>
            <person name="Kuo A."/>
            <person name="Mondo S."/>
            <person name="Pangilinan J."/>
            <person name="Riley R."/>
            <person name="LaButti K."/>
            <person name="Andreopoulos B."/>
            <person name="Lipzen A."/>
            <person name="Chen C."/>
            <person name="Yan M."/>
            <person name="Daum C."/>
            <person name="Ng V."/>
            <person name="Clum A."/>
            <person name="Steindorff A."/>
            <person name="Ohm R.A."/>
            <person name="Martin F."/>
            <person name="Silar P."/>
            <person name="Natvig D.O."/>
            <person name="Lalanne C."/>
            <person name="Gautier V."/>
            <person name="Ament-Velasquez S.L."/>
            <person name="Kruys A."/>
            <person name="Hutchinson M.I."/>
            <person name="Powell A.J."/>
            <person name="Barry K."/>
            <person name="Miller A.N."/>
            <person name="Grigoriev I.V."/>
            <person name="Debuchy R."/>
            <person name="Gladieux P."/>
            <person name="Hiltunen Thoren M."/>
            <person name="Johannesson H."/>
        </authorList>
    </citation>
    <scope>NUCLEOTIDE SEQUENCE</scope>
    <source>
        <strain evidence="2">CBS 103.79</strain>
    </source>
</reference>
<sequence>MPQFRALSHSLLESVSSSTCRLMYDLQPRFDLSTVRDRMSTMAKGYSFVAEPANHLADAFLALSELLSKALQQLTKSTVSQAFGTHVYRQLSIAITEKHVRQIKNPFNRHDDRTKSADISVAFAWQSGHRPMERGTTYGLDGAFPASLQPSLLQLYKWASSEWHRFLQLERLEQPKSAPLPDRIAQPRACPQLNLDFPRSDKGRTYHRSTSCLPSYPRSRSRSAASTAAL</sequence>
<reference evidence="2" key="2">
    <citation type="submission" date="2023-05" db="EMBL/GenBank/DDBJ databases">
        <authorList>
            <consortium name="Lawrence Berkeley National Laboratory"/>
            <person name="Steindorff A."/>
            <person name="Hensen N."/>
            <person name="Bonometti L."/>
            <person name="Westerberg I."/>
            <person name="Brannstrom I.O."/>
            <person name="Guillou S."/>
            <person name="Cros-Aarteil S."/>
            <person name="Calhoun S."/>
            <person name="Haridas S."/>
            <person name="Kuo A."/>
            <person name="Mondo S."/>
            <person name="Pangilinan J."/>
            <person name="Riley R."/>
            <person name="Labutti K."/>
            <person name="Andreopoulos B."/>
            <person name="Lipzen A."/>
            <person name="Chen C."/>
            <person name="Yanf M."/>
            <person name="Daum C."/>
            <person name="Ng V."/>
            <person name="Clum A."/>
            <person name="Ohm R."/>
            <person name="Martin F."/>
            <person name="Silar P."/>
            <person name="Natvig D."/>
            <person name="Lalanne C."/>
            <person name="Gautier V."/>
            <person name="Ament-Velasquez S.L."/>
            <person name="Kruys A."/>
            <person name="Hutchinson M.I."/>
            <person name="Powell A.J."/>
            <person name="Barry K."/>
            <person name="Miller A.N."/>
            <person name="Grigoriev I.V."/>
            <person name="Debuchy R."/>
            <person name="Gladieux P."/>
            <person name="Thoren M.H."/>
            <person name="Johannesson H."/>
        </authorList>
    </citation>
    <scope>NUCLEOTIDE SEQUENCE</scope>
    <source>
        <strain evidence="2">CBS 103.79</strain>
    </source>
</reference>
<dbReference type="EMBL" id="MU856723">
    <property type="protein sequence ID" value="KAK3896389.1"/>
    <property type="molecule type" value="Genomic_DNA"/>
</dbReference>